<accession>A0AA47MWF3</accession>
<evidence type="ECO:0000313" key="1">
    <source>
        <dbReference type="EMBL" id="KAK0147371.1"/>
    </source>
</evidence>
<reference evidence="1" key="1">
    <citation type="journal article" date="2023" name="Front. Mar. Sci.">
        <title>A new Merluccius polli reference genome to investigate the effects of global change in West African waters.</title>
        <authorList>
            <person name="Mateo J.L."/>
            <person name="Blanco-Fernandez C."/>
            <person name="Garcia-Vazquez E."/>
            <person name="Machado-Schiaffino G."/>
        </authorList>
    </citation>
    <scope>NUCLEOTIDE SEQUENCE</scope>
    <source>
        <strain evidence="1">C29</strain>
        <tissue evidence="1">Fin</tissue>
    </source>
</reference>
<dbReference type="EMBL" id="JAOPHQ010002310">
    <property type="protein sequence ID" value="KAK0147371.1"/>
    <property type="molecule type" value="Genomic_DNA"/>
</dbReference>
<proteinExistence type="predicted"/>
<evidence type="ECO:0000313" key="2">
    <source>
        <dbReference type="Proteomes" id="UP001174136"/>
    </source>
</evidence>
<gene>
    <name evidence="1" type="ORF">N1851_013159</name>
</gene>
<dbReference type="Proteomes" id="UP001174136">
    <property type="component" value="Unassembled WGS sequence"/>
</dbReference>
<sequence length="168" mass="18632">MVVLSVKGLEGSCVTIPCGFMWFCGWSRSLVFDSSLTEDLNLGLGQLVGNLLDRDCTTIFDNLTISQSELNATTCSKTPSVVASPSRLKVRVLDYYVFCYMPPIHCRFPPDPNSIQHQSVEYSHKHTICTQCICPGFSIENVGDATKCHGKQLFHARTLHQESNAAKE</sequence>
<comment type="caution">
    <text evidence="1">The sequence shown here is derived from an EMBL/GenBank/DDBJ whole genome shotgun (WGS) entry which is preliminary data.</text>
</comment>
<keyword evidence="2" id="KW-1185">Reference proteome</keyword>
<protein>
    <submittedName>
        <fullName evidence="1">Uncharacterized protein</fullName>
    </submittedName>
</protein>
<name>A0AA47MWF3_MERPO</name>
<dbReference type="AlphaFoldDB" id="A0AA47MWF3"/>
<organism evidence="1 2">
    <name type="scientific">Merluccius polli</name>
    <name type="common">Benguela hake</name>
    <name type="synonym">Merluccius cadenati</name>
    <dbReference type="NCBI Taxonomy" id="89951"/>
    <lineage>
        <taxon>Eukaryota</taxon>
        <taxon>Metazoa</taxon>
        <taxon>Chordata</taxon>
        <taxon>Craniata</taxon>
        <taxon>Vertebrata</taxon>
        <taxon>Euteleostomi</taxon>
        <taxon>Actinopterygii</taxon>
        <taxon>Neopterygii</taxon>
        <taxon>Teleostei</taxon>
        <taxon>Neoteleostei</taxon>
        <taxon>Acanthomorphata</taxon>
        <taxon>Zeiogadaria</taxon>
        <taxon>Gadariae</taxon>
        <taxon>Gadiformes</taxon>
        <taxon>Gadoidei</taxon>
        <taxon>Merlucciidae</taxon>
        <taxon>Merluccius</taxon>
    </lineage>
</organism>